<reference evidence="16 17" key="1">
    <citation type="submission" date="2023-07" db="EMBL/GenBank/DDBJ databases">
        <title>The novel representative of Negativicutes class, Anaeroselena agilis gen. nov. sp. nov.</title>
        <authorList>
            <person name="Prokofeva M.I."/>
            <person name="Elcheninov A.G."/>
            <person name="Klyukina A."/>
            <person name="Kublanov I.V."/>
            <person name="Frolov E.N."/>
            <person name="Podosokorskaya O.A."/>
        </authorList>
    </citation>
    <scope>NUCLEOTIDE SEQUENCE [LARGE SCALE GENOMIC DNA]</scope>
    <source>
        <strain evidence="16 17">4137-cl</strain>
    </source>
</reference>
<evidence type="ECO:0000256" key="11">
    <source>
        <dbReference type="ARBA" id="ARBA00048670"/>
    </source>
</evidence>
<evidence type="ECO:0000313" key="16">
    <source>
        <dbReference type="EMBL" id="MDT8903470.1"/>
    </source>
</evidence>
<keyword evidence="7 12" id="KW-0479">Metal-binding</keyword>
<evidence type="ECO:0000256" key="2">
    <source>
        <dbReference type="ARBA" id="ARBA00005025"/>
    </source>
</evidence>
<dbReference type="InterPro" id="IPR045229">
    <property type="entry name" value="TPP_enz"/>
</dbReference>
<keyword evidence="17" id="KW-1185">Reference proteome</keyword>
<keyword evidence="10 12" id="KW-0100">Branched-chain amino acid biosynthesis</keyword>
<feature type="domain" description="Thiamine pyrophosphate enzyme N-terminal TPP-binding" evidence="15">
    <location>
        <begin position="4"/>
        <end position="117"/>
    </location>
</feature>
<dbReference type="Gene3D" id="3.40.50.1220">
    <property type="entry name" value="TPP-binding domain"/>
    <property type="match status" value="1"/>
</dbReference>
<evidence type="ECO:0000259" key="15">
    <source>
        <dbReference type="Pfam" id="PF02776"/>
    </source>
</evidence>
<sequence length="553" mass="57366">MKISGAQIIVECLKEQGVDTVFGYPGGTILPLYDALRDSPVRHILTVHEQGAAHAADGYARASGRTGVCIATSGPGATNLVTGLAAAFMDSVPVVAITGQVPISLIGRDAFQEVDITGITMPITKHNFLVKDAAKLAETLRYAFRIAASGRPGPVLVDVPRDIQTAEVLFEPAAEPAKVPFALSGAVLTRIDAAAEAIGRAERPVIIVGGGAVAADASAEAAALAEKLSCPVVCTLMGLGAIPASHPLFLGLTGMHGHKPANNCIHDADLIIAVGSRFSDRVTGDRAKYAAGKTLIHIDVDPAEIDKNVAAGIGLTGDMKTILSFLAARVSVGGDTEAWWEKIAAWQVDYRSKPAGERLTAPGLFAEISAQTTGLDCIFATDVGQHQMWAAQHLKIETPRTWLTSGGLGAMGFGLPAAMGAQAACPGKRVIHIAGDGGFKMTGAELYTIAVHRLPVISVIVNNNGLGMIRQLQHAFFDKRYTACELPAVDFTAFAAAFGIPAATADTPREFAAAFAAALAAPGPRVIVANIAAQDLVTPMVPPGAAINAYLDI</sequence>
<evidence type="ECO:0000256" key="9">
    <source>
        <dbReference type="ARBA" id="ARBA00023052"/>
    </source>
</evidence>
<comment type="similarity">
    <text evidence="3 12">Belongs to the TPP enzyme family.</text>
</comment>
<dbReference type="InterPro" id="IPR029035">
    <property type="entry name" value="DHS-like_NAD/FAD-binding_dom"/>
</dbReference>
<evidence type="ECO:0000256" key="5">
    <source>
        <dbReference type="ARBA" id="ARBA00022605"/>
    </source>
</evidence>
<dbReference type="CDD" id="cd07035">
    <property type="entry name" value="TPP_PYR_POX_like"/>
    <property type="match status" value="1"/>
</dbReference>
<dbReference type="PANTHER" id="PTHR18968:SF13">
    <property type="entry name" value="ACETOLACTATE SYNTHASE CATALYTIC SUBUNIT, MITOCHONDRIAL"/>
    <property type="match status" value="1"/>
</dbReference>
<dbReference type="Proteomes" id="UP001254848">
    <property type="component" value="Unassembled WGS sequence"/>
</dbReference>
<dbReference type="RefSeq" id="WP_413781926.1">
    <property type="nucleotide sequence ID" value="NZ_JAUOZS010000001.1"/>
</dbReference>
<dbReference type="CDD" id="cd02015">
    <property type="entry name" value="TPP_AHAS"/>
    <property type="match status" value="1"/>
</dbReference>
<accession>A0ABU3P354</accession>
<feature type="domain" description="Thiamine pyrophosphate enzyme central" evidence="13">
    <location>
        <begin position="191"/>
        <end position="324"/>
    </location>
</feature>
<dbReference type="InterPro" id="IPR039368">
    <property type="entry name" value="AHAS_TPP"/>
</dbReference>
<dbReference type="InterPro" id="IPR000399">
    <property type="entry name" value="TPP-bd_CS"/>
</dbReference>
<evidence type="ECO:0000256" key="8">
    <source>
        <dbReference type="ARBA" id="ARBA00022842"/>
    </source>
</evidence>
<keyword evidence="9 12" id="KW-0786">Thiamine pyrophosphate</keyword>
<name>A0ABU3P354_9FIRM</name>
<evidence type="ECO:0000256" key="12">
    <source>
        <dbReference type="RuleBase" id="RU003591"/>
    </source>
</evidence>
<evidence type="ECO:0000256" key="6">
    <source>
        <dbReference type="ARBA" id="ARBA00022679"/>
    </source>
</evidence>
<comment type="cofactor">
    <cofactor evidence="12">
        <name>Mg(2+)</name>
        <dbReference type="ChEBI" id="CHEBI:18420"/>
    </cofactor>
    <text evidence="12">Binds 1 Mg(2+) ion per subunit.</text>
</comment>
<evidence type="ECO:0000259" key="14">
    <source>
        <dbReference type="Pfam" id="PF02775"/>
    </source>
</evidence>
<dbReference type="InterPro" id="IPR011766">
    <property type="entry name" value="TPP_enzyme_TPP-bd"/>
</dbReference>
<comment type="caution">
    <text evidence="16">The sequence shown here is derived from an EMBL/GenBank/DDBJ whole genome shotgun (WGS) entry which is preliminary data.</text>
</comment>
<evidence type="ECO:0000256" key="4">
    <source>
        <dbReference type="ARBA" id="ARBA00013145"/>
    </source>
</evidence>
<dbReference type="InterPro" id="IPR012000">
    <property type="entry name" value="Thiamin_PyroP_enz_cen_dom"/>
</dbReference>
<dbReference type="InterPro" id="IPR012846">
    <property type="entry name" value="Acetolactate_synth_lsu"/>
</dbReference>
<dbReference type="Gene3D" id="3.40.50.970">
    <property type="match status" value="2"/>
</dbReference>
<proteinExistence type="inferred from homology"/>
<dbReference type="Pfam" id="PF00205">
    <property type="entry name" value="TPP_enzyme_M"/>
    <property type="match status" value="1"/>
</dbReference>
<evidence type="ECO:0000256" key="10">
    <source>
        <dbReference type="ARBA" id="ARBA00023304"/>
    </source>
</evidence>
<dbReference type="EC" id="2.2.1.6" evidence="4 12"/>
<evidence type="ECO:0000313" key="17">
    <source>
        <dbReference type="Proteomes" id="UP001254848"/>
    </source>
</evidence>
<protein>
    <recommendedName>
        <fullName evidence="4 12">Acetolactate synthase</fullName>
        <ecNumber evidence="4 12">2.2.1.6</ecNumber>
    </recommendedName>
</protein>
<dbReference type="PANTHER" id="PTHR18968">
    <property type="entry name" value="THIAMINE PYROPHOSPHATE ENZYMES"/>
    <property type="match status" value="1"/>
</dbReference>
<comment type="pathway">
    <text evidence="2 12">Amino-acid biosynthesis; L-valine biosynthesis; L-valine from pyruvate: step 1/4.</text>
</comment>
<dbReference type="GO" id="GO:0003984">
    <property type="term" value="F:acetolactate synthase activity"/>
    <property type="evidence" value="ECO:0007669"/>
    <property type="project" value="UniProtKB-EC"/>
</dbReference>
<evidence type="ECO:0000256" key="7">
    <source>
        <dbReference type="ARBA" id="ARBA00022723"/>
    </source>
</evidence>
<dbReference type="SUPFAM" id="SSF52467">
    <property type="entry name" value="DHS-like NAD/FAD-binding domain"/>
    <property type="match status" value="1"/>
</dbReference>
<dbReference type="InterPro" id="IPR012001">
    <property type="entry name" value="Thiamin_PyroP_enz_TPP-bd_dom"/>
</dbReference>
<keyword evidence="8 12" id="KW-0460">Magnesium</keyword>
<dbReference type="NCBIfam" id="TIGR00118">
    <property type="entry name" value="acolac_lg"/>
    <property type="match status" value="1"/>
</dbReference>
<evidence type="ECO:0000256" key="3">
    <source>
        <dbReference type="ARBA" id="ARBA00007812"/>
    </source>
</evidence>
<dbReference type="Pfam" id="PF02775">
    <property type="entry name" value="TPP_enzyme_C"/>
    <property type="match status" value="1"/>
</dbReference>
<keyword evidence="6 12" id="KW-0808">Transferase</keyword>
<organism evidence="16 17">
    <name type="scientific">Anaeroselena agilis</name>
    <dbReference type="NCBI Taxonomy" id="3063788"/>
    <lineage>
        <taxon>Bacteria</taxon>
        <taxon>Bacillati</taxon>
        <taxon>Bacillota</taxon>
        <taxon>Negativicutes</taxon>
        <taxon>Acetonemataceae</taxon>
        <taxon>Anaeroselena</taxon>
    </lineage>
</organism>
<dbReference type="EMBL" id="JAUOZS010000001">
    <property type="protein sequence ID" value="MDT8903470.1"/>
    <property type="molecule type" value="Genomic_DNA"/>
</dbReference>
<comment type="catalytic activity">
    <reaction evidence="11 12">
        <text>2 pyruvate + H(+) = (2S)-2-acetolactate + CO2</text>
        <dbReference type="Rhea" id="RHEA:25249"/>
        <dbReference type="ChEBI" id="CHEBI:15361"/>
        <dbReference type="ChEBI" id="CHEBI:15378"/>
        <dbReference type="ChEBI" id="CHEBI:16526"/>
        <dbReference type="ChEBI" id="CHEBI:58476"/>
        <dbReference type="EC" id="2.2.1.6"/>
    </reaction>
</comment>
<dbReference type="SUPFAM" id="SSF52518">
    <property type="entry name" value="Thiamin diphosphate-binding fold (THDP-binding)"/>
    <property type="match status" value="2"/>
</dbReference>
<gene>
    <name evidence="16" type="primary">ilvB</name>
    <name evidence="16" type="ORF">Q4T40_19765</name>
</gene>
<evidence type="ECO:0000256" key="1">
    <source>
        <dbReference type="ARBA" id="ARBA00004974"/>
    </source>
</evidence>
<dbReference type="Pfam" id="PF02776">
    <property type="entry name" value="TPP_enzyme_N"/>
    <property type="match status" value="1"/>
</dbReference>
<keyword evidence="5 12" id="KW-0028">Amino-acid biosynthesis</keyword>
<comment type="pathway">
    <text evidence="1 12">Amino-acid biosynthesis; L-isoleucine biosynthesis; L-isoleucine from 2-oxobutanoate: step 1/4.</text>
</comment>
<dbReference type="PROSITE" id="PS00187">
    <property type="entry name" value="TPP_ENZYMES"/>
    <property type="match status" value="1"/>
</dbReference>
<comment type="cofactor">
    <cofactor evidence="12">
        <name>thiamine diphosphate</name>
        <dbReference type="ChEBI" id="CHEBI:58937"/>
    </cofactor>
    <text evidence="12">Binds 1 thiamine pyrophosphate per subunit.</text>
</comment>
<feature type="domain" description="Thiamine pyrophosphate enzyme TPP-binding" evidence="14">
    <location>
        <begin position="382"/>
        <end position="528"/>
    </location>
</feature>
<evidence type="ECO:0000259" key="13">
    <source>
        <dbReference type="Pfam" id="PF00205"/>
    </source>
</evidence>
<dbReference type="InterPro" id="IPR029061">
    <property type="entry name" value="THDP-binding"/>
</dbReference>